<gene>
    <name evidence="2" type="ORF">Terrestrivirus3_32</name>
</gene>
<evidence type="ECO:0000256" key="1">
    <source>
        <dbReference type="SAM" id="Phobius"/>
    </source>
</evidence>
<accession>A0A3G4ZQ78</accession>
<name>A0A3G4ZQ78_9VIRU</name>
<sequence length="353" mass="39872">MEQNTEYIYRIILIFLVIIGIALFIAILYNVFIAREKYKENMDVTTALTNFVDSLTNVVDTALPEMEEPSKSFEINNTVYGNIAINMKSSDVQQNEINIRFGQFSLTDTQIQKLLPEFSVTGEVGKEFSTVYFIVSNGSSITTNQINQLSQIINITNTKNIPIRITYYSNPIILQPTQHLFIEIKNSQFRFNVTSPQNISETVPVLSTSEVISEIQPETASESISEENYMLLPGTIEKSKEEQIPGSGCLDNTKQFYKKYEEIMLPSSLQPYIGRDRVAYRGLLGKQGFVSKRPGVMACQVDTSNNWQSQNYDGTMTNVVATCAYTINDSSDDPNIWTKSQCMTECGKLQDIM</sequence>
<keyword evidence="1" id="KW-1133">Transmembrane helix</keyword>
<proteinExistence type="predicted"/>
<evidence type="ECO:0000313" key="2">
    <source>
        <dbReference type="EMBL" id="AYV75763.1"/>
    </source>
</evidence>
<organism evidence="2">
    <name type="scientific">Terrestrivirus sp</name>
    <dbReference type="NCBI Taxonomy" id="2487775"/>
    <lineage>
        <taxon>Viruses</taxon>
        <taxon>Varidnaviria</taxon>
        <taxon>Bamfordvirae</taxon>
        <taxon>Nucleocytoviricota</taxon>
        <taxon>Megaviricetes</taxon>
        <taxon>Imitervirales</taxon>
        <taxon>Mimiviridae</taxon>
        <taxon>Klosneuvirinae</taxon>
    </lineage>
</organism>
<reference evidence="2" key="1">
    <citation type="submission" date="2018-10" db="EMBL/GenBank/DDBJ databases">
        <title>Hidden diversity of soil giant viruses.</title>
        <authorList>
            <person name="Schulz F."/>
            <person name="Alteio L."/>
            <person name="Goudeau D."/>
            <person name="Ryan E.M."/>
            <person name="Malmstrom R.R."/>
            <person name="Blanchard J."/>
            <person name="Woyke T."/>
        </authorList>
    </citation>
    <scope>NUCLEOTIDE SEQUENCE</scope>
    <source>
        <strain evidence="2">TEV1</strain>
    </source>
</reference>
<keyword evidence="1" id="KW-0812">Transmembrane</keyword>
<feature type="transmembrane region" description="Helical" evidence="1">
    <location>
        <begin position="7"/>
        <end position="32"/>
    </location>
</feature>
<dbReference type="EMBL" id="MK071981">
    <property type="protein sequence ID" value="AYV75763.1"/>
    <property type="molecule type" value="Genomic_DNA"/>
</dbReference>
<protein>
    <submittedName>
        <fullName evidence="2">Uncharacterized protein</fullName>
    </submittedName>
</protein>
<keyword evidence="1" id="KW-0472">Membrane</keyword>